<dbReference type="AlphaFoldDB" id="A0A1A8RDU1"/>
<organism evidence="2">
    <name type="scientific">Nothobranchius rachovii</name>
    <name type="common">bluefin notho</name>
    <dbReference type="NCBI Taxonomy" id="451742"/>
    <lineage>
        <taxon>Eukaryota</taxon>
        <taxon>Metazoa</taxon>
        <taxon>Chordata</taxon>
        <taxon>Craniata</taxon>
        <taxon>Vertebrata</taxon>
        <taxon>Euteleostomi</taxon>
        <taxon>Actinopterygii</taxon>
        <taxon>Neopterygii</taxon>
        <taxon>Teleostei</taxon>
        <taxon>Neoteleostei</taxon>
        <taxon>Acanthomorphata</taxon>
        <taxon>Ovalentaria</taxon>
        <taxon>Atherinomorphae</taxon>
        <taxon>Cyprinodontiformes</taxon>
        <taxon>Nothobranchiidae</taxon>
        <taxon>Nothobranchius</taxon>
    </lineage>
</organism>
<feature type="compositionally biased region" description="Low complexity" evidence="1">
    <location>
        <begin position="15"/>
        <end position="32"/>
    </location>
</feature>
<name>A0A1A8RDU1_9TELE</name>
<reference evidence="2" key="1">
    <citation type="submission" date="2016-05" db="EMBL/GenBank/DDBJ databases">
        <authorList>
            <person name="Lavstsen T."/>
            <person name="Jespersen J.S."/>
        </authorList>
    </citation>
    <scope>NUCLEOTIDE SEQUENCE</scope>
    <source>
        <tissue evidence="2">Brain</tissue>
    </source>
</reference>
<accession>A0A1A8RDU1</accession>
<feature type="non-terminal residue" evidence="2">
    <location>
        <position position="1"/>
    </location>
</feature>
<dbReference type="EMBL" id="HAEH01015828">
    <property type="protein sequence ID" value="SBS03553.1"/>
    <property type="molecule type" value="Transcribed_RNA"/>
</dbReference>
<feature type="non-terminal residue" evidence="2">
    <location>
        <position position="107"/>
    </location>
</feature>
<gene>
    <name evidence="2" type="primary">Nfu_g_1_009839</name>
</gene>
<evidence type="ECO:0000256" key="1">
    <source>
        <dbReference type="SAM" id="MobiDB-lite"/>
    </source>
</evidence>
<feature type="region of interest" description="Disordered" evidence="1">
    <location>
        <begin position="1"/>
        <end position="32"/>
    </location>
</feature>
<protein>
    <submittedName>
        <fullName evidence="2">Uncharacterized protein</fullName>
    </submittedName>
</protein>
<proteinExistence type="predicted"/>
<evidence type="ECO:0000313" key="2">
    <source>
        <dbReference type="EMBL" id="SBS03553.1"/>
    </source>
</evidence>
<reference evidence="2" key="2">
    <citation type="submission" date="2016-06" db="EMBL/GenBank/DDBJ databases">
        <title>The genome of a short-lived fish provides insights into sex chromosome evolution and the genetic control of aging.</title>
        <authorList>
            <person name="Reichwald K."/>
            <person name="Felder M."/>
            <person name="Petzold A."/>
            <person name="Koch P."/>
            <person name="Groth M."/>
            <person name="Platzer M."/>
        </authorList>
    </citation>
    <scope>NUCLEOTIDE SEQUENCE</scope>
    <source>
        <tissue evidence="2">Brain</tissue>
    </source>
</reference>
<sequence>SLSLSLSTFPPKHTSPSSSWHYCSSPSSPVSLSSLTPLCRSCEDRVRRLDTAALFLRSLHGPVWHHGLTKEELDERLETTKQWSQRWLGCPGWHEYEALRGCLPPPC</sequence>